<evidence type="ECO:0000313" key="1">
    <source>
        <dbReference type="EMBL" id="SVD89678.1"/>
    </source>
</evidence>
<sequence length="56" mass="6529">MPSEMPFSSAETLNRYLLDHSFRLAFDGHTFEKWQNQLTSSLKEYLGPFPEQPVPL</sequence>
<organism evidence="1">
    <name type="scientific">marine metagenome</name>
    <dbReference type="NCBI Taxonomy" id="408172"/>
    <lineage>
        <taxon>unclassified sequences</taxon>
        <taxon>metagenomes</taxon>
        <taxon>ecological metagenomes</taxon>
    </lineage>
</organism>
<gene>
    <name evidence="1" type="ORF">METZ01_LOCUS442532</name>
</gene>
<name>A0A382Z4M0_9ZZZZ</name>
<protein>
    <submittedName>
        <fullName evidence="1">Uncharacterized protein</fullName>
    </submittedName>
</protein>
<accession>A0A382Z4M0</accession>
<reference evidence="1" key="1">
    <citation type="submission" date="2018-05" db="EMBL/GenBank/DDBJ databases">
        <authorList>
            <person name="Lanie J.A."/>
            <person name="Ng W.-L."/>
            <person name="Kazmierczak K.M."/>
            <person name="Andrzejewski T.M."/>
            <person name="Davidsen T.M."/>
            <person name="Wayne K.J."/>
            <person name="Tettelin H."/>
            <person name="Glass J.I."/>
            <person name="Rusch D."/>
            <person name="Podicherti R."/>
            <person name="Tsui H.-C.T."/>
            <person name="Winkler M.E."/>
        </authorList>
    </citation>
    <scope>NUCLEOTIDE SEQUENCE</scope>
</reference>
<dbReference type="EMBL" id="UINC01180468">
    <property type="protein sequence ID" value="SVD89678.1"/>
    <property type="molecule type" value="Genomic_DNA"/>
</dbReference>
<feature type="non-terminal residue" evidence="1">
    <location>
        <position position="56"/>
    </location>
</feature>
<proteinExistence type="predicted"/>
<dbReference type="AlphaFoldDB" id="A0A382Z4M0"/>